<dbReference type="InterPro" id="IPR024977">
    <property type="entry name" value="Apc4-like_WD40_dom"/>
</dbReference>
<dbReference type="SMART" id="SM00320">
    <property type="entry name" value="WD40"/>
    <property type="match status" value="7"/>
</dbReference>
<feature type="repeat" description="WD" evidence="3">
    <location>
        <begin position="290"/>
        <end position="331"/>
    </location>
</feature>
<name>A0A2U9R3X2_PICKU</name>
<dbReference type="KEGG" id="pkz:C5L36_0B10820"/>
<dbReference type="InterPro" id="IPR015943">
    <property type="entry name" value="WD40/YVTN_repeat-like_dom_sf"/>
</dbReference>
<reference evidence="6 7" key="1">
    <citation type="submission" date="2018-06" db="EMBL/GenBank/DDBJ databases">
        <title>Population genomics shows no distinction between pathogenic Candida krusei and environmental Pichia kudriavzevii: One species, four names.</title>
        <authorList>
            <person name="Douglass A.P."/>
            <person name="Offei B."/>
            <person name="Braun-Galleani S."/>
            <person name="Coughlan A.Y."/>
            <person name="Martos A."/>
            <person name="Ortiz-Merino R.A."/>
            <person name="Byrne K.P."/>
            <person name="Wolfe K.H."/>
        </authorList>
    </citation>
    <scope>NUCLEOTIDE SEQUENCE [LARGE SCALE GENOMIC DNA]</scope>
    <source>
        <strain evidence="6 7">CBS573</strain>
    </source>
</reference>
<dbReference type="PROSITE" id="PS50082">
    <property type="entry name" value="WD_REPEATS_2"/>
    <property type="match status" value="4"/>
</dbReference>
<dbReference type="EMBL" id="CP028774">
    <property type="protein sequence ID" value="AWU75846.1"/>
    <property type="molecule type" value="Genomic_DNA"/>
</dbReference>
<organism evidence="6 7">
    <name type="scientific">Pichia kudriavzevii</name>
    <name type="common">Yeast</name>
    <name type="synonym">Issatchenkia orientalis</name>
    <dbReference type="NCBI Taxonomy" id="4909"/>
    <lineage>
        <taxon>Eukaryota</taxon>
        <taxon>Fungi</taxon>
        <taxon>Dikarya</taxon>
        <taxon>Ascomycota</taxon>
        <taxon>Saccharomycotina</taxon>
        <taxon>Pichiomycetes</taxon>
        <taxon>Pichiales</taxon>
        <taxon>Pichiaceae</taxon>
        <taxon>Pichia</taxon>
    </lineage>
</organism>
<dbReference type="PANTHER" id="PTHR19846:SF0">
    <property type="entry name" value="PRE-MRNA PROCESSING FACTOR 4"/>
    <property type="match status" value="1"/>
</dbReference>
<feature type="domain" description="Anaphase-promoting complex subunit 4-like WD40" evidence="5">
    <location>
        <begin position="121"/>
        <end position="187"/>
    </location>
</feature>
<dbReference type="PANTHER" id="PTHR19846">
    <property type="entry name" value="WD40 REPEAT PROTEIN"/>
    <property type="match status" value="1"/>
</dbReference>
<keyword evidence="7" id="KW-1185">Reference proteome</keyword>
<evidence type="ECO:0000259" key="5">
    <source>
        <dbReference type="Pfam" id="PF12894"/>
    </source>
</evidence>
<dbReference type="VEuPathDB" id="FungiDB:C5L36_0B10820"/>
<dbReference type="OrthoDB" id="540662at2759"/>
<protein>
    <recommendedName>
        <fullName evidence="5">Anaphase-promoting complex subunit 4-like WD40 domain-containing protein</fullName>
    </recommendedName>
</protein>
<dbReference type="CDD" id="cd00200">
    <property type="entry name" value="WD40"/>
    <property type="match status" value="1"/>
</dbReference>
<feature type="repeat" description="WD" evidence="3">
    <location>
        <begin position="246"/>
        <end position="287"/>
    </location>
</feature>
<dbReference type="AlphaFoldDB" id="A0A2U9R3X2"/>
<evidence type="ECO:0000256" key="3">
    <source>
        <dbReference type="PROSITE-ProRule" id="PRU00221"/>
    </source>
</evidence>
<gene>
    <name evidence="6" type="ORF">C5L36_0B10820</name>
</gene>
<dbReference type="PROSITE" id="PS00678">
    <property type="entry name" value="WD_REPEATS_1"/>
    <property type="match status" value="3"/>
</dbReference>
<dbReference type="Pfam" id="PF00400">
    <property type="entry name" value="WD40"/>
    <property type="match status" value="4"/>
</dbReference>
<dbReference type="GeneID" id="40383611"/>
<dbReference type="PROSITE" id="PS50294">
    <property type="entry name" value="WD_REPEATS_REGION"/>
    <property type="match status" value="3"/>
</dbReference>
<feature type="compositionally biased region" description="Basic and acidic residues" evidence="4">
    <location>
        <begin position="27"/>
        <end position="39"/>
    </location>
</feature>
<evidence type="ECO:0000313" key="6">
    <source>
        <dbReference type="EMBL" id="AWU75846.1"/>
    </source>
</evidence>
<keyword evidence="2" id="KW-0677">Repeat</keyword>
<evidence type="ECO:0000313" key="7">
    <source>
        <dbReference type="Proteomes" id="UP000249293"/>
    </source>
</evidence>
<dbReference type="InterPro" id="IPR020472">
    <property type="entry name" value="WD40_PAC1"/>
</dbReference>
<dbReference type="GO" id="GO:0046540">
    <property type="term" value="C:U4/U6 x U5 tri-snRNP complex"/>
    <property type="evidence" value="ECO:0007669"/>
    <property type="project" value="TreeGrafter"/>
</dbReference>
<proteinExistence type="predicted"/>
<dbReference type="Pfam" id="PF12894">
    <property type="entry name" value="ANAPC4_WD40"/>
    <property type="match status" value="1"/>
</dbReference>
<dbReference type="InterPro" id="IPR001680">
    <property type="entry name" value="WD40_rpt"/>
</dbReference>
<dbReference type="SUPFAM" id="SSF50978">
    <property type="entry name" value="WD40 repeat-like"/>
    <property type="match status" value="1"/>
</dbReference>
<dbReference type="GO" id="GO:0017070">
    <property type="term" value="F:U6 snRNA binding"/>
    <property type="evidence" value="ECO:0007669"/>
    <property type="project" value="TreeGrafter"/>
</dbReference>
<feature type="repeat" description="WD" evidence="3">
    <location>
        <begin position="204"/>
        <end position="245"/>
    </location>
</feature>
<dbReference type="InterPro" id="IPR036322">
    <property type="entry name" value="WD40_repeat_dom_sf"/>
</dbReference>
<dbReference type="RefSeq" id="XP_029321323.1">
    <property type="nucleotide sequence ID" value="XM_029465464.1"/>
</dbReference>
<feature type="region of interest" description="Disordered" evidence="4">
    <location>
        <begin position="1"/>
        <end position="49"/>
    </location>
</feature>
<dbReference type="Gene3D" id="2.130.10.10">
    <property type="entry name" value="YVTN repeat-like/Quinoprotein amine dehydrogenase"/>
    <property type="match status" value="2"/>
</dbReference>
<dbReference type="InterPro" id="IPR019775">
    <property type="entry name" value="WD40_repeat_CS"/>
</dbReference>
<accession>A0A2U9R3X2</accession>
<dbReference type="GO" id="GO:0000398">
    <property type="term" value="P:mRNA splicing, via spliceosome"/>
    <property type="evidence" value="ECO:0007669"/>
    <property type="project" value="TreeGrafter"/>
</dbReference>
<dbReference type="Proteomes" id="UP000249293">
    <property type="component" value="Chromosome 2"/>
</dbReference>
<evidence type="ECO:0000256" key="4">
    <source>
        <dbReference type="SAM" id="MobiDB-lite"/>
    </source>
</evidence>
<keyword evidence="1 3" id="KW-0853">WD repeat</keyword>
<feature type="repeat" description="WD" evidence="3">
    <location>
        <begin position="332"/>
        <end position="362"/>
    </location>
</feature>
<dbReference type="STRING" id="4909.A0A2U9R3X2"/>
<evidence type="ECO:0000256" key="2">
    <source>
        <dbReference type="ARBA" id="ARBA00022737"/>
    </source>
</evidence>
<feature type="compositionally biased region" description="Acidic residues" evidence="4">
    <location>
        <begin position="40"/>
        <end position="49"/>
    </location>
</feature>
<sequence>MEGSIDMSVRNRIDSSNPNDIDITVGNEKDKLEKDKDGKVDDDDDDEDFYTPGPEELYNVRVDIAKFAASRASLRLKRQYNEWKTLDSVDNLISRRGYLQKFKDLSLQGTQLLSNRFTSALSYNPKLDLLAAASWNGSCYLVHPSSLQTIKEYPNLHPEKVSGLHWSPIEPILATAGSDGAINLLSNPTHDADNGDNHSKITTLHGHQERINNVQFHPSGTVLASASSDLTWRLWDVSRGTELYFQEGHSDSVNTVSHHPDGSLLASAGNDSIIKLWDLRSGNLVLDLMKNGHVGSIHSLAWRNNGYHLASGGADSQLLVWDIRMMKKLSSVLAHKKLISCLKFSENGNVLLSSGYDGSLTMTSSDNWLIFKKFQTLDKIMALETKELRDTSDTITIYTGGWDRSIKLYNSNL</sequence>
<dbReference type="PRINTS" id="PR00320">
    <property type="entry name" value="GPROTEINBRPT"/>
</dbReference>
<evidence type="ECO:0000256" key="1">
    <source>
        <dbReference type="ARBA" id="ARBA00022574"/>
    </source>
</evidence>
<dbReference type="GO" id="GO:0030621">
    <property type="term" value="F:U4 snRNA binding"/>
    <property type="evidence" value="ECO:0007669"/>
    <property type="project" value="TreeGrafter"/>
</dbReference>